<keyword evidence="8" id="KW-0238">DNA-binding</keyword>
<dbReference type="FunFam" id="1.10.579.10:FF:000002">
    <property type="entry name" value="Deoxyribodipyrimidine photolyase"/>
    <property type="match status" value="1"/>
</dbReference>
<evidence type="ECO:0000256" key="2">
    <source>
        <dbReference type="ARBA" id="ARBA00006409"/>
    </source>
</evidence>
<evidence type="ECO:0000256" key="4">
    <source>
        <dbReference type="ARBA" id="ARBA00014046"/>
    </source>
</evidence>
<organism evidence="15 16">
    <name type="scientific">Hyaloperonospora brassicae</name>
    <name type="common">Brassica downy mildew</name>
    <name type="synonym">Peronospora brassicae</name>
    <dbReference type="NCBI Taxonomy" id="162125"/>
    <lineage>
        <taxon>Eukaryota</taxon>
        <taxon>Sar</taxon>
        <taxon>Stramenopiles</taxon>
        <taxon>Oomycota</taxon>
        <taxon>Peronosporomycetes</taxon>
        <taxon>Peronosporales</taxon>
        <taxon>Peronosporaceae</taxon>
        <taxon>Hyaloperonospora</taxon>
    </lineage>
</organism>
<dbReference type="Gene3D" id="3.40.50.620">
    <property type="entry name" value="HUPs"/>
    <property type="match status" value="1"/>
</dbReference>
<keyword evidence="7" id="KW-0274">FAD</keyword>
<dbReference type="PROSITE" id="PS01084">
    <property type="entry name" value="DNA_PHOTOLYASES_2_2"/>
    <property type="match status" value="1"/>
</dbReference>
<evidence type="ECO:0000256" key="9">
    <source>
        <dbReference type="ARBA" id="ARBA00023204"/>
    </source>
</evidence>
<feature type="domain" description="Photolyase/cryptochrome alpha/beta" evidence="14">
    <location>
        <begin position="36"/>
        <end position="214"/>
    </location>
</feature>
<dbReference type="InterPro" id="IPR006050">
    <property type="entry name" value="DNA_photolyase_N"/>
</dbReference>
<sequence length="606" mass="68127">MVNVYRALEKLQLPKGLHHERIQWLYRGPASLPRGGYLLYWMQTAVRTKHNYALEYAVAAANQLELPLHVVYLFPDRSVLPPLPKSSDSEDEWKAEALQDASAHAFVTERHAHFALQGLTDAYQRLASRGMSFDVFHHTHQKQKQDQEQQKQQDETKGRGCTRQELLETCARHAALVVTDRPYLRPWRSSLDALVSSLEERGGEGGEEHDADDAGHASAAGFGLVQVEGEVVVPADVASNKEEYAARTIRSKITKHLDRFVVPLESLTLEQPCRTEGKSLLSVLDKPEQLKLLDVTSAEAVADTLALLDVDRNVKSVDWCFRGGEAAASACAKKFLTPDKLADYATQRNEPSLDASSDLSLYLRHGHICVVRVVLAAHKLKGVTRAKEGLNSFLEELIVRRELSVNLVVYNQDNYDSIRCLPKYAQITLQEHANDKRDQLYSREQLESFQTGDRFWNAAQRELVVSGKMHGYMRMYWGKKLLEWTRTPDEGFHAALVLNNKYALDAPDTNSYAGVAWVFGKHDQGWRERPIFGKVRYMNEVGLKRKFRMDAYVLKVGRLAAKAKKGSNGTPAAEEDVDPAKRGHEKTEKTGSVESDAAGPAKKKKV</sequence>
<dbReference type="InterPro" id="IPR036134">
    <property type="entry name" value="Crypto/Photolyase_FAD-like_sf"/>
</dbReference>
<evidence type="ECO:0000256" key="11">
    <source>
        <dbReference type="ARBA" id="ARBA00031671"/>
    </source>
</evidence>
<comment type="catalytic activity">
    <reaction evidence="12">
        <text>cyclobutadipyrimidine (in DNA) = 2 pyrimidine residues (in DNA).</text>
        <dbReference type="EC" id="4.1.99.3"/>
    </reaction>
</comment>
<evidence type="ECO:0000256" key="12">
    <source>
        <dbReference type="ARBA" id="ARBA00033999"/>
    </source>
</evidence>
<keyword evidence="16" id="KW-1185">Reference proteome</keyword>
<proteinExistence type="inferred from homology"/>
<name>A0AAV0TIX3_HYABA</name>
<dbReference type="Pfam" id="PF00875">
    <property type="entry name" value="DNA_photolyase"/>
    <property type="match status" value="1"/>
</dbReference>
<protein>
    <recommendedName>
        <fullName evidence="4">Deoxyribodipyrimidine photo-lyase</fullName>
        <ecNumber evidence="3">4.1.99.3</ecNumber>
    </recommendedName>
    <alternativeName>
        <fullName evidence="11">DNA photolyase</fullName>
    </alternativeName>
</protein>
<dbReference type="PANTHER" id="PTHR10211">
    <property type="entry name" value="DEOXYRIBODIPYRIMIDINE PHOTOLYASE"/>
    <property type="match status" value="1"/>
</dbReference>
<dbReference type="EMBL" id="CANTFL010000360">
    <property type="protein sequence ID" value="CAI5721082.1"/>
    <property type="molecule type" value="Genomic_DNA"/>
</dbReference>
<dbReference type="EC" id="4.1.99.3" evidence="3"/>
<comment type="cofactor">
    <cofactor evidence="1">
        <name>FAD</name>
        <dbReference type="ChEBI" id="CHEBI:57692"/>
    </cofactor>
</comment>
<feature type="region of interest" description="Disordered" evidence="13">
    <location>
        <begin position="562"/>
        <end position="606"/>
    </location>
</feature>
<evidence type="ECO:0000256" key="3">
    <source>
        <dbReference type="ARBA" id="ARBA00013149"/>
    </source>
</evidence>
<dbReference type="PROSITE" id="PS51645">
    <property type="entry name" value="PHR_CRY_ALPHA_BETA"/>
    <property type="match status" value="1"/>
</dbReference>
<evidence type="ECO:0000256" key="5">
    <source>
        <dbReference type="ARBA" id="ARBA00022630"/>
    </source>
</evidence>
<keyword evidence="10" id="KW-0456">Lyase</keyword>
<evidence type="ECO:0000256" key="6">
    <source>
        <dbReference type="ARBA" id="ARBA00022763"/>
    </source>
</evidence>
<feature type="compositionally biased region" description="Basic and acidic residues" evidence="13">
    <location>
        <begin position="143"/>
        <end position="158"/>
    </location>
</feature>
<dbReference type="SUPFAM" id="SSF52425">
    <property type="entry name" value="Cryptochrome/photolyase, N-terminal domain"/>
    <property type="match status" value="1"/>
</dbReference>
<dbReference type="InterPro" id="IPR052219">
    <property type="entry name" value="Photolyase_Class-2"/>
</dbReference>
<keyword evidence="6" id="KW-0227">DNA damage</keyword>
<evidence type="ECO:0000256" key="13">
    <source>
        <dbReference type="SAM" id="MobiDB-lite"/>
    </source>
</evidence>
<evidence type="ECO:0000313" key="15">
    <source>
        <dbReference type="EMBL" id="CAI5721082.1"/>
    </source>
</evidence>
<comment type="similarity">
    <text evidence="2">Belongs to the DNA photolyase class-2 family.</text>
</comment>
<evidence type="ECO:0000256" key="10">
    <source>
        <dbReference type="ARBA" id="ARBA00023239"/>
    </source>
</evidence>
<dbReference type="InterPro" id="IPR036155">
    <property type="entry name" value="Crypto/Photolyase_N_sf"/>
</dbReference>
<comment type="caution">
    <text evidence="15">The sequence shown here is derived from an EMBL/GenBank/DDBJ whole genome shotgun (WGS) entry which is preliminary data.</text>
</comment>
<feature type="region of interest" description="Disordered" evidence="13">
    <location>
        <begin position="137"/>
        <end position="160"/>
    </location>
</feature>
<reference evidence="15" key="1">
    <citation type="submission" date="2022-12" db="EMBL/GenBank/DDBJ databases">
        <authorList>
            <person name="Webb A."/>
        </authorList>
    </citation>
    <scope>NUCLEOTIDE SEQUENCE</scope>
    <source>
        <strain evidence="15">Hp1</strain>
    </source>
</reference>
<keyword evidence="9" id="KW-0234">DNA repair</keyword>
<evidence type="ECO:0000256" key="7">
    <source>
        <dbReference type="ARBA" id="ARBA00022827"/>
    </source>
</evidence>
<evidence type="ECO:0000313" key="16">
    <source>
        <dbReference type="Proteomes" id="UP001162031"/>
    </source>
</evidence>
<gene>
    <name evidence="15" type="ORF">HBR001_LOCUS2544</name>
</gene>
<dbReference type="AlphaFoldDB" id="A0AAV0TIX3"/>
<dbReference type="PANTHER" id="PTHR10211:SF0">
    <property type="entry name" value="DEOXYRIBODIPYRIMIDINE PHOTO-LYASE"/>
    <property type="match status" value="1"/>
</dbReference>
<dbReference type="Proteomes" id="UP001162031">
    <property type="component" value="Unassembled WGS sequence"/>
</dbReference>
<dbReference type="GO" id="GO:0003904">
    <property type="term" value="F:deoxyribodipyrimidine photo-lyase activity"/>
    <property type="evidence" value="ECO:0007669"/>
    <property type="project" value="UniProtKB-EC"/>
</dbReference>
<dbReference type="SUPFAM" id="SSF48173">
    <property type="entry name" value="Cryptochrome/photolyase FAD-binding domain"/>
    <property type="match status" value="1"/>
</dbReference>
<evidence type="ECO:0000256" key="1">
    <source>
        <dbReference type="ARBA" id="ARBA00001974"/>
    </source>
</evidence>
<evidence type="ECO:0000256" key="8">
    <source>
        <dbReference type="ARBA" id="ARBA00023125"/>
    </source>
</evidence>
<keyword evidence="5" id="KW-0285">Flavoprotein</keyword>
<feature type="compositionally biased region" description="Basic and acidic residues" evidence="13">
    <location>
        <begin position="578"/>
        <end position="591"/>
    </location>
</feature>
<dbReference type="GO" id="GO:0000719">
    <property type="term" value="P:photoreactive repair"/>
    <property type="evidence" value="ECO:0007669"/>
    <property type="project" value="TreeGrafter"/>
</dbReference>
<accession>A0AAV0TIX3</accession>
<dbReference type="InterPro" id="IPR014729">
    <property type="entry name" value="Rossmann-like_a/b/a_fold"/>
</dbReference>
<evidence type="ECO:0000259" key="14">
    <source>
        <dbReference type="PROSITE" id="PS51645"/>
    </source>
</evidence>
<dbReference type="InterPro" id="IPR032673">
    <property type="entry name" value="DNA_photolyase_2_CS"/>
</dbReference>
<dbReference type="Gene3D" id="1.10.579.10">
    <property type="entry name" value="DNA Cyclobutane Dipyrimidine Photolyase, subunit A, domain 3"/>
    <property type="match status" value="1"/>
</dbReference>
<dbReference type="GO" id="GO:0003677">
    <property type="term" value="F:DNA binding"/>
    <property type="evidence" value="ECO:0007669"/>
    <property type="project" value="UniProtKB-KW"/>
</dbReference>
<dbReference type="Gene3D" id="1.25.40.80">
    <property type="match status" value="1"/>
</dbReference>